<organism evidence="8 9">
    <name type="scientific">Didymosphaeria variabile</name>
    <dbReference type="NCBI Taxonomy" id="1932322"/>
    <lineage>
        <taxon>Eukaryota</taxon>
        <taxon>Fungi</taxon>
        <taxon>Dikarya</taxon>
        <taxon>Ascomycota</taxon>
        <taxon>Pezizomycotina</taxon>
        <taxon>Dothideomycetes</taxon>
        <taxon>Pleosporomycetidae</taxon>
        <taxon>Pleosporales</taxon>
        <taxon>Massarineae</taxon>
        <taxon>Didymosphaeriaceae</taxon>
        <taxon>Didymosphaeria</taxon>
    </lineage>
</organism>
<protein>
    <recommendedName>
        <fullName evidence="7">Rhodopsin domain-containing protein</fullName>
    </recommendedName>
</protein>
<feature type="transmembrane region" description="Helical" evidence="6">
    <location>
        <begin position="6"/>
        <end position="29"/>
    </location>
</feature>
<comment type="caution">
    <text evidence="8">The sequence shown here is derived from an EMBL/GenBank/DDBJ whole genome shotgun (WGS) entry which is preliminary data.</text>
</comment>
<proteinExistence type="inferred from homology"/>
<reference evidence="8" key="1">
    <citation type="submission" date="2022-10" db="EMBL/GenBank/DDBJ databases">
        <title>Tapping the CABI collections for fungal endophytes: first genome assemblies for Collariella, Neodidymelliopsis, Ascochyta clinopodiicola, Didymella pomorum, Didymosphaeria variabile, Neocosmospora piperis and Neocucurbitaria cava.</title>
        <authorList>
            <person name="Hill R."/>
        </authorList>
    </citation>
    <scope>NUCLEOTIDE SEQUENCE</scope>
    <source>
        <strain evidence="8">IMI 356815</strain>
    </source>
</reference>
<evidence type="ECO:0000256" key="4">
    <source>
        <dbReference type="ARBA" id="ARBA00023136"/>
    </source>
</evidence>
<dbReference type="Pfam" id="PF20684">
    <property type="entry name" value="Fung_rhodopsin"/>
    <property type="match status" value="1"/>
</dbReference>
<evidence type="ECO:0000256" key="6">
    <source>
        <dbReference type="SAM" id="Phobius"/>
    </source>
</evidence>
<dbReference type="AlphaFoldDB" id="A0A9W8XD14"/>
<feature type="transmembrane region" description="Helical" evidence="6">
    <location>
        <begin position="178"/>
        <end position="201"/>
    </location>
</feature>
<dbReference type="GeneID" id="80914723"/>
<keyword evidence="9" id="KW-1185">Reference proteome</keyword>
<feature type="transmembrane region" description="Helical" evidence="6">
    <location>
        <begin position="68"/>
        <end position="90"/>
    </location>
</feature>
<sequence length="385" mass="42960">MLPPQAVTITIVSVIFPVLSVTAVALRIYARRLKGTRLNASDYMIFFTLVRLHRDDEASATKNTQLNAVLNAIACIIGAVACGIGLPLAGLTPTLKVRFLKILFVTQFFYVFSVWSVKASVLLFYQTVFATPGFRRAVIATQLVLLAWIIAFFFVTLFQDNPIPRNWGEPGTAINWRIFYIVEIATDVALDIFILCLPLPVIHRLRISKKKKWLISGVFWLGAVIVVASTVRLYYMVKVKQEFQDNDDDFSCKAYDPLDQTLRSPLTVTTINTIIWGSIEPCMSVVAACLPILGPVFFKNKREDASKPTKTSAMSSYFRKVTLGSKGRHLGGNYSRAIDSIDRLQTQEESISMKSLVPGEPENDQTKSDAPAIYVQRGFSVKGSR</sequence>
<dbReference type="RefSeq" id="XP_056067053.1">
    <property type="nucleotide sequence ID" value="XM_056219926.1"/>
</dbReference>
<feature type="transmembrane region" description="Helical" evidence="6">
    <location>
        <begin position="137"/>
        <end position="158"/>
    </location>
</feature>
<accession>A0A9W8XD14</accession>
<gene>
    <name evidence="8" type="ORF">N0V89_011193</name>
</gene>
<feature type="domain" description="Rhodopsin" evidence="7">
    <location>
        <begin position="26"/>
        <end position="297"/>
    </location>
</feature>
<evidence type="ECO:0000313" key="8">
    <source>
        <dbReference type="EMBL" id="KAJ4347253.1"/>
    </source>
</evidence>
<keyword evidence="3 6" id="KW-1133">Transmembrane helix</keyword>
<feature type="transmembrane region" description="Helical" evidence="6">
    <location>
        <begin position="274"/>
        <end position="298"/>
    </location>
</feature>
<comment type="subcellular location">
    <subcellularLocation>
        <location evidence="1">Membrane</location>
        <topology evidence="1">Multi-pass membrane protein</topology>
    </subcellularLocation>
</comment>
<feature type="transmembrane region" description="Helical" evidence="6">
    <location>
        <begin position="213"/>
        <end position="235"/>
    </location>
</feature>
<name>A0A9W8XD14_9PLEO</name>
<evidence type="ECO:0000313" key="9">
    <source>
        <dbReference type="Proteomes" id="UP001140513"/>
    </source>
</evidence>
<evidence type="ECO:0000256" key="2">
    <source>
        <dbReference type="ARBA" id="ARBA00022692"/>
    </source>
</evidence>
<dbReference type="OrthoDB" id="5398388at2759"/>
<evidence type="ECO:0000259" key="7">
    <source>
        <dbReference type="Pfam" id="PF20684"/>
    </source>
</evidence>
<dbReference type="InterPro" id="IPR049326">
    <property type="entry name" value="Rhodopsin_dom_fungi"/>
</dbReference>
<dbReference type="PANTHER" id="PTHR33048">
    <property type="entry name" value="PTH11-LIKE INTEGRAL MEMBRANE PROTEIN (AFU_ORTHOLOGUE AFUA_5G11245)"/>
    <property type="match status" value="1"/>
</dbReference>
<comment type="similarity">
    <text evidence="5">Belongs to the SAT4 family.</text>
</comment>
<dbReference type="Proteomes" id="UP001140513">
    <property type="component" value="Unassembled WGS sequence"/>
</dbReference>
<dbReference type="GO" id="GO:0016020">
    <property type="term" value="C:membrane"/>
    <property type="evidence" value="ECO:0007669"/>
    <property type="project" value="UniProtKB-SubCell"/>
</dbReference>
<dbReference type="EMBL" id="JAPEUX010000008">
    <property type="protein sequence ID" value="KAJ4347253.1"/>
    <property type="molecule type" value="Genomic_DNA"/>
</dbReference>
<dbReference type="PANTHER" id="PTHR33048:SF18">
    <property type="entry name" value="INTEGRAL MEMBRANE PROTEIN"/>
    <property type="match status" value="1"/>
</dbReference>
<feature type="transmembrane region" description="Helical" evidence="6">
    <location>
        <begin position="102"/>
        <end position="125"/>
    </location>
</feature>
<evidence type="ECO:0000256" key="3">
    <source>
        <dbReference type="ARBA" id="ARBA00022989"/>
    </source>
</evidence>
<dbReference type="InterPro" id="IPR052337">
    <property type="entry name" value="SAT4-like"/>
</dbReference>
<evidence type="ECO:0000256" key="1">
    <source>
        <dbReference type="ARBA" id="ARBA00004141"/>
    </source>
</evidence>
<keyword evidence="4 6" id="KW-0472">Membrane</keyword>
<keyword evidence="2 6" id="KW-0812">Transmembrane</keyword>
<evidence type="ECO:0000256" key="5">
    <source>
        <dbReference type="ARBA" id="ARBA00038359"/>
    </source>
</evidence>